<reference evidence="1 2" key="1">
    <citation type="submission" date="2018-06" db="EMBL/GenBank/DDBJ databases">
        <authorList>
            <consortium name="Pathogen Informatics"/>
            <person name="Doyle S."/>
        </authorList>
    </citation>
    <scope>NUCLEOTIDE SEQUENCE [LARGE SCALE GENOMIC DNA]</scope>
    <source>
        <strain evidence="1 2">NCTC7582</strain>
    </source>
</reference>
<dbReference type="AlphaFoldDB" id="A0A2X1A6L8"/>
<evidence type="ECO:0000313" key="2">
    <source>
        <dbReference type="Proteomes" id="UP000251431"/>
    </source>
</evidence>
<proteinExistence type="predicted"/>
<evidence type="ECO:0008006" key="3">
    <source>
        <dbReference type="Google" id="ProtNLM"/>
    </source>
</evidence>
<accession>A0A2X1A6L8</accession>
<gene>
    <name evidence="1" type="ORF">NCTC7582_05187</name>
</gene>
<dbReference type="EMBL" id="UAQE01000007">
    <property type="protein sequence ID" value="SPU40643.1"/>
    <property type="molecule type" value="Genomic_DNA"/>
</dbReference>
<dbReference type="RefSeq" id="WP_112118898.1">
    <property type="nucleotide sequence ID" value="NZ_UAQE01000007.1"/>
</dbReference>
<sequence length="174" mass="20689">MRTISFAELLNYLFQLKQEEKSIQTFKSVLDNLMNYGNSKLGKKYLSDINLEAVKVGYKQLLKKEALLNRQVNDLDDYLRSNYYLSPYNLRQVVHCLREESGLTVEELCKELDCSFTEWELLVVDGHCSHQLFYKISRYFNVPKFDVYDSWYLRVKEDHQKLMSLAEREECTVV</sequence>
<protein>
    <recommendedName>
        <fullName evidence="3">Helix-turn-helix domain</fullName>
    </recommendedName>
</protein>
<organism evidence="1 2">
    <name type="scientific">Lysinibacillus capsici</name>
    <dbReference type="NCBI Taxonomy" id="2115968"/>
    <lineage>
        <taxon>Bacteria</taxon>
        <taxon>Bacillati</taxon>
        <taxon>Bacillota</taxon>
        <taxon>Bacilli</taxon>
        <taxon>Bacillales</taxon>
        <taxon>Bacillaceae</taxon>
        <taxon>Lysinibacillus</taxon>
    </lineage>
</organism>
<evidence type="ECO:0000313" key="1">
    <source>
        <dbReference type="EMBL" id="SPU40643.1"/>
    </source>
</evidence>
<name>A0A2X1A6L8_9BACI</name>
<dbReference type="Proteomes" id="UP000251431">
    <property type="component" value="Unassembled WGS sequence"/>
</dbReference>